<evidence type="ECO:0000259" key="1">
    <source>
        <dbReference type="Pfam" id="PF21259"/>
    </source>
</evidence>
<dbReference type="EMBL" id="FN298497">
    <property type="protein sequence ID" value="CAX67597.1"/>
    <property type="molecule type" value="Genomic_DNA"/>
</dbReference>
<dbReference type="Pfam" id="PF21259">
    <property type="entry name" value="Rgg_C"/>
    <property type="match status" value="1"/>
</dbReference>
<name>D0R684_LACJF</name>
<dbReference type="InterPro" id="IPR010057">
    <property type="entry name" value="Transcription_activator_Rgg_C"/>
</dbReference>
<dbReference type="HOGENOM" id="CLU_072045_3_0_9"/>
<accession>D0R684</accession>
<reference evidence="2 3" key="1">
    <citation type="journal article" date="2009" name="J. Bacteriol.">
        <title>Complete genome sequence of Lactobacillus johnsonii FI9785, a competitive exclusion agent against pathogens in poultry.</title>
        <authorList>
            <person name="Wegmann U."/>
            <person name="Overweg K."/>
            <person name="Horn N."/>
            <person name="Goesmann A."/>
            <person name="Narbad A."/>
            <person name="Gasson M.J."/>
            <person name="Shearman C."/>
        </authorList>
    </citation>
    <scope>NUCLEOTIDE SEQUENCE [LARGE SCALE GENOMIC DNA]</scope>
    <source>
        <strain evidence="2 3">FI9785</strain>
    </source>
</reference>
<dbReference type="Proteomes" id="UP000002627">
    <property type="component" value="Chromosome"/>
</dbReference>
<feature type="domain" description="HTH-type transcriptional regulator Rgg C-terminal" evidence="1">
    <location>
        <begin position="7"/>
        <end position="169"/>
    </location>
</feature>
<dbReference type="RefSeq" id="WP_012846776.1">
    <property type="nucleotide sequence ID" value="NC_013504.1"/>
</dbReference>
<gene>
    <name evidence="2" type="ordered locus">FI9785_1746</name>
</gene>
<sequence>MITESELSEKNKENQNLIADGLLELLNPDKSDQKIREEIKKKIFEIPKFNSTKFMLYCNSMRFYSSADNEAIVRKIIEKYQVRESMLVKKSLFSLAINVLVLSIEENKFENIDFANKVPTNPDIFFYKSAMTFFTYFIQYKKNQDKSALQYCDTIIKSFCLVGMPEYGEELQKFKDKYK</sequence>
<dbReference type="NCBIfam" id="TIGR01716">
    <property type="entry name" value="RGG_Cterm"/>
    <property type="match status" value="1"/>
</dbReference>
<protein>
    <recommendedName>
        <fullName evidence="1">HTH-type transcriptional regulator Rgg C-terminal domain-containing protein</fullName>
    </recommendedName>
</protein>
<evidence type="ECO:0000313" key="3">
    <source>
        <dbReference type="Proteomes" id="UP000002627"/>
    </source>
</evidence>
<evidence type="ECO:0000313" key="2">
    <source>
        <dbReference type="EMBL" id="CAX67597.1"/>
    </source>
</evidence>
<dbReference type="AlphaFoldDB" id="D0R684"/>
<keyword evidence="3" id="KW-1185">Reference proteome</keyword>
<proteinExistence type="predicted"/>
<organism evidence="2 3">
    <name type="scientific">Lactobacillus johnsonii (strain FI9785)</name>
    <dbReference type="NCBI Taxonomy" id="633699"/>
    <lineage>
        <taxon>Bacteria</taxon>
        <taxon>Bacillati</taxon>
        <taxon>Bacillota</taxon>
        <taxon>Bacilli</taxon>
        <taxon>Lactobacillales</taxon>
        <taxon>Lactobacillaceae</taxon>
        <taxon>Lactobacillus</taxon>
    </lineage>
</organism>
<dbReference type="KEGG" id="ljf:FI9785_1746"/>